<protein>
    <submittedName>
        <fullName evidence="1">Uncharacterized protein</fullName>
    </submittedName>
</protein>
<reference evidence="1" key="1">
    <citation type="submission" date="2017-05" db="UniProtKB">
        <authorList>
            <consortium name="EnsemblMetazoa"/>
        </authorList>
    </citation>
    <scope>IDENTIFICATION</scope>
</reference>
<dbReference type="AlphaFoldDB" id="A0A1X7SMF8"/>
<dbReference type="InParanoid" id="A0A1X7SMF8"/>
<name>A0A1X7SMF8_AMPQE</name>
<sequence>MAAEFISDPSTLFLEAFLYLPNCLTIRADKGNPVGSCSYRKKVDQIPPDKHKLMLGMKPDSILKIESGPTRL</sequence>
<evidence type="ECO:0000313" key="1">
    <source>
        <dbReference type="EnsemblMetazoa" id="Aqu2.1.03289_001"/>
    </source>
</evidence>
<accession>A0A1X7SMF8</accession>
<proteinExistence type="predicted"/>
<organism evidence="1">
    <name type="scientific">Amphimedon queenslandica</name>
    <name type="common">Sponge</name>
    <dbReference type="NCBI Taxonomy" id="400682"/>
    <lineage>
        <taxon>Eukaryota</taxon>
        <taxon>Metazoa</taxon>
        <taxon>Porifera</taxon>
        <taxon>Demospongiae</taxon>
        <taxon>Heteroscleromorpha</taxon>
        <taxon>Haplosclerida</taxon>
        <taxon>Niphatidae</taxon>
        <taxon>Amphimedon</taxon>
    </lineage>
</organism>
<dbReference type="EnsemblMetazoa" id="Aqu2.1.03289_001">
    <property type="protein sequence ID" value="Aqu2.1.03289_001"/>
    <property type="gene ID" value="Aqu2.1.03289"/>
</dbReference>